<dbReference type="EMBL" id="RBXT01000001">
    <property type="protein sequence ID" value="RKT76745.1"/>
    <property type="molecule type" value="Genomic_DNA"/>
</dbReference>
<keyword evidence="4" id="KW-1185">Reference proteome</keyword>
<accession>A0A495XUJ8</accession>
<evidence type="ECO:0000313" key="4">
    <source>
        <dbReference type="Proteomes" id="UP000278440"/>
    </source>
</evidence>
<evidence type="ECO:0000256" key="1">
    <source>
        <dbReference type="SAM" id="MobiDB-lite"/>
    </source>
</evidence>
<dbReference type="RefSeq" id="WP_121030194.1">
    <property type="nucleotide sequence ID" value="NZ_RBXT01000001.1"/>
</dbReference>
<dbReference type="Proteomes" id="UP000278440">
    <property type="component" value="Unassembled WGS sequence"/>
</dbReference>
<dbReference type="OrthoDB" id="4864740at2"/>
<name>A0A495XUJ8_9MICO</name>
<feature type="transmembrane region" description="Helical" evidence="2">
    <location>
        <begin position="59"/>
        <end position="80"/>
    </location>
</feature>
<evidence type="ECO:0000313" key="3">
    <source>
        <dbReference type="EMBL" id="RKT76745.1"/>
    </source>
</evidence>
<comment type="caution">
    <text evidence="3">The sequence shown here is derived from an EMBL/GenBank/DDBJ whole genome shotgun (WGS) entry which is preliminary data.</text>
</comment>
<gene>
    <name evidence="3" type="ORF">DFJ68_0144</name>
</gene>
<proteinExistence type="predicted"/>
<feature type="compositionally biased region" description="Basic and acidic residues" evidence="1">
    <location>
        <begin position="1"/>
        <end position="24"/>
    </location>
</feature>
<keyword evidence="2" id="KW-1133">Transmembrane helix</keyword>
<feature type="region of interest" description="Disordered" evidence="1">
    <location>
        <begin position="1"/>
        <end position="34"/>
    </location>
</feature>
<dbReference type="AlphaFoldDB" id="A0A495XUJ8"/>
<keyword evidence="2" id="KW-0812">Transmembrane</keyword>
<organism evidence="3 4">
    <name type="scientific">Terracoccus luteus</name>
    <dbReference type="NCBI Taxonomy" id="53356"/>
    <lineage>
        <taxon>Bacteria</taxon>
        <taxon>Bacillati</taxon>
        <taxon>Actinomycetota</taxon>
        <taxon>Actinomycetes</taxon>
        <taxon>Micrococcales</taxon>
        <taxon>Intrasporangiaceae</taxon>
        <taxon>Terracoccus</taxon>
    </lineage>
</organism>
<keyword evidence="2" id="KW-0472">Membrane</keyword>
<feature type="region of interest" description="Disordered" evidence="1">
    <location>
        <begin position="104"/>
        <end position="204"/>
    </location>
</feature>
<protein>
    <submittedName>
        <fullName evidence="3">Uncharacterized protein</fullName>
    </submittedName>
</protein>
<sequence>MSDELGERREQRAATDHDERRLREVLGGVDELEPPRDDAFAERAVQRGRALAGRRRRSVFQGVAAAAAVVVLAGGVWAVGRSGADSAAESAAAGVTTQEPALAPATAAPGVGPEGPVASPGARGTGDAQGPDGATSTGAPAAPNTSGSPGVSVAPGPPGAGTDGSTGAPAPSDSPGSVPTALPDPGLTGVAPERDSSLWLPGPLTPQRTAFDSIGTTLVARWPDVFAGAYATDDTNTRVVVTLTRRDAALESFVTGAMPGAGDVTFRVVSHSYATKQAVAQAVEKDAGGLRSQGVVLTGVSIDARTDRVVVAADESRAPGALERTYGADIVSVVPPRLATPPDVKLPDGSTLPTPP</sequence>
<evidence type="ECO:0000256" key="2">
    <source>
        <dbReference type="SAM" id="Phobius"/>
    </source>
</evidence>
<reference evidence="3 4" key="1">
    <citation type="submission" date="2018-10" db="EMBL/GenBank/DDBJ databases">
        <title>Sequencing the genomes of 1000 actinobacteria strains.</title>
        <authorList>
            <person name="Klenk H.-P."/>
        </authorList>
    </citation>
    <scope>NUCLEOTIDE SEQUENCE [LARGE SCALE GENOMIC DNA]</scope>
    <source>
        <strain evidence="3 4">DSM 44267</strain>
    </source>
</reference>